<name>A0A4Y2V2X4_ARAVE</name>
<evidence type="ECO:0000256" key="1">
    <source>
        <dbReference type="SAM" id="MobiDB-lite"/>
    </source>
</evidence>
<feature type="region of interest" description="Disordered" evidence="1">
    <location>
        <begin position="39"/>
        <end position="63"/>
    </location>
</feature>
<dbReference type="EMBL" id="BGPR01041752">
    <property type="protein sequence ID" value="GBO18097.1"/>
    <property type="molecule type" value="Genomic_DNA"/>
</dbReference>
<proteinExistence type="predicted"/>
<gene>
    <name evidence="2" type="ORF">AVEN_147884_1</name>
</gene>
<dbReference type="GO" id="GO:0003676">
    <property type="term" value="F:nucleic acid binding"/>
    <property type="evidence" value="ECO:0007669"/>
    <property type="project" value="InterPro"/>
</dbReference>
<evidence type="ECO:0000313" key="2">
    <source>
        <dbReference type="EMBL" id="GBO18097.1"/>
    </source>
</evidence>
<dbReference type="Proteomes" id="UP000499080">
    <property type="component" value="Unassembled WGS sequence"/>
</dbReference>
<keyword evidence="3" id="KW-1185">Reference proteome</keyword>
<dbReference type="OrthoDB" id="8182702at2759"/>
<feature type="compositionally biased region" description="Basic and acidic residues" evidence="1">
    <location>
        <begin position="39"/>
        <end position="52"/>
    </location>
</feature>
<comment type="caution">
    <text evidence="2">The sequence shown here is derived from an EMBL/GenBank/DDBJ whole genome shotgun (WGS) entry which is preliminary data.</text>
</comment>
<dbReference type="Gene3D" id="3.30.420.10">
    <property type="entry name" value="Ribonuclease H-like superfamily/Ribonuclease H"/>
    <property type="match status" value="1"/>
</dbReference>
<reference evidence="2 3" key="1">
    <citation type="journal article" date="2019" name="Sci. Rep.">
        <title>Orb-weaving spider Araneus ventricosus genome elucidates the spidroin gene catalogue.</title>
        <authorList>
            <person name="Kono N."/>
            <person name="Nakamura H."/>
            <person name="Ohtoshi R."/>
            <person name="Moran D.A.P."/>
            <person name="Shinohara A."/>
            <person name="Yoshida Y."/>
            <person name="Fujiwara M."/>
            <person name="Mori M."/>
            <person name="Tomita M."/>
            <person name="Arakawa K."/>
        </authorList>
    </citation>
    <scope>NUCLEOTIDE SEQUENCE [LARGE SCALE GENOMIC DNA]</scope>
</reference>
<accession>A0A4Y2V2X4</accession>
<organism evidence="2 3">
    <name type="scientific">Araneus ventricosus</name>
    <name type="common">Orbweaver spider</name>
    <name type="synonym">Epeira ventricosa</name>
    <dbReference type="NCBI Taxonomy" id="182803"/>
    <lineage>
        <taxon>Eukaryota</taxon>
        <taxon>Metazoa</taxon>
        <taxon>Ecdysozoa</taxon>
        <taxon>Arthropoda</taxon>
        <taxon>Chelicerata</taxon>
        <taxon>Arachnida</taxon>
        <taxon>Araneae</taxon>
        <taxon>Araneomorphae</taxon>
        <taxon>Entelegynae</taxon>
        <taxon>Araneoidea</taxon>
        <taxon>Araneidae</taxon>
        <taxon>Araneus</taxon>
    </lineage>
</organism>
<dbReference type="AlphaFoldDB" id="A0A4Y2V2X4"/>
<dbReference type="InterPro" id="IPR036397">
    <property type="entry name" value="RNaseH_sf"/>
</dbReference>
<sequence>MSVFGMGITVFAGRLHASENHKCGGLAYCQTLRESLRQSDSIKRRGHADRGPAPRQCKASHRSSDPSFIGLFWLGSFGPPYSPDLATSDFHFFSHLKHHLGGNHYNDDEDVKTSMTSWLSCRRQVSMKRVFKI</sequence>
<protein>
    <submittedName>
        <fullName evidence="2">Uncharacterized protein</fullName>
    </submittedName>
</protein>
<evidence type="ECO:0000313" key="3">
    <source>
        <dbReference type="Proteomes" id="UP000499080"/>
    </source>
</evidence>